<evidence type="ECO:0008006" key="4">
    <source>
        <dbReference type="Google" id="ProtNLM"/>
    </source>
</evidence>
<organism evidence="2 3">
    <name type="scientific">Ignatzschineria indica</name>
    <dbReference type="NCBI Taxonomy" id="472583"/>
    <lineage>
        <taxon>Bacteria</taxon>
        <taxon>Pseudomonadati</taxon>
        <taxon>Pseudomonadota</taxon>
        <taxon>Gammaproteobacteria</taxon>
        <taxon>Cardiobacteriales</taxon>
        <taxon>Ignatzschineriaceae</taxon>
        <taxon>Ignatzschineria</taxon>
    </lineage>
</organism>
<feature type="transmembrane region" description="Helical" evidence="1">
    <location>
        <begin position="62"/>
        <end position="82"/>
    </location>
</feature>
<protein>
    <recommendedName>
        <fullName evidence="4">DUF819 domain-containing protein</fullName>
    </recommendedName>
</protein>
<feature type="transmembrane region" description="Helical" evidence="1">
    <location>
        <begin position="349"/>
        <end position="369"/>
    </location>
</feature>
<comment type="caution">
    <text evidence="2">The sequence shown here is derived from an EMBL/GenBank/DDBJ whole genome shotgun (WGS) entry which is preliminary data.</text>
</comment>
<keyword evidence="1" id="KW-0472">Membrane</keyword>
<feature type="transmembrane region" description="Helical" evidence="1">
    <location>
        <begin position="12"/>
        <end position="27"/>
    </location>
</feature>
<dbReference type="PANTHER" id="PTHR34289">
    <property type="entry name" value="PROTEIN, PUTATIVE (DUF819)-RELATED"/>
    <property type="match status" value="1"/>
</dbReference>
<evidence type="ECO:0000313" key="2">
    <source>
        <dbReference type="EMBL" id="PWD84621.1"/>
    </source>
</evidence>
<dbReference type="RefSeq" id="WP_109235785.1">
    <property type="nucleotide sequence ID" value="NZ_BMXZ01000001.1"/>
</dbReference>
<feature type="transmembrane region" description="Helical" evidence="1">
    <location>
        <begin position="251"/>
        <end position="280"/>
    </location>
</feature>
<feature type="transmembrane region" description="Helical" evidence="1">
    <location>
        <begin position="94"/>
        <end position="116"/>
    </location>
</feature>
<sequence length="405" mass="44887">METLISADQTWLLLAFLFVVASASIVIEQRYKWSAKVPGAVIALIIAITFSSFKIIPTDAAVYDMVWGYVVPIAIPLLLFQVNVKSIFTESRRLLFIFLLSSVGTMVGAFIAFFIFKDWIPELDKISGMISASYIGGGVNFAAMTAKLEPSKDMVASTIVADNLIMALYFILLLSITAMSWFRKRFKTPYIDQVEKNLDTDRDENLAASYWQPRNISLKDIAINMGASLLIVAISFTLADWLKPLRSMVDHLLLEILVSFITDPYLILTTLTFVVIFLFQKPFQKLNGSQELGTYMVYLFFVVIGIPASIPMIIQNAPLLLLFVVLIMLVNLVVSLVLGRLFKFSLEEILLVCNANVGGPTTAAAMAISKGWRTLVGPILVIGTVGYVVGNYAGTIIYLITTRLL</sequence>
<dbReference type="Pfam" id="PF05684">
    <property type="entry name" value="DUF819"/>
    <property type="match status" value="1"/>
</dbReference>
<evidence type="ECO:0000313" key="3">
    <source>
        <dbReference type="Proteomes" id="UP000244948"/>
    </source>
</evidence>
<feature type="transmembrane region" description="Helical" evidence="1">
    <location>
        <begin position="164"/>
        <end position="182"/>
    </location>
</feature>
<dbReference type="InterPro" id="IPR008537">
    <property type="entry name" value="DUF819"/>
</dbReference>
<dbReference type="PANTHER" id="PTHR34289:SF8">
    <property type="entry name" value="DUF819 DOMAIN-CONTAINING PROTEIN"/>
    <property type="match status" value="1"/>
</dbReference>
<dbReference type="Proteomes" id="UP000244948">
    <property type="component" value="Unassembled WGS sequence"/>
</dbReference>
<dbReference type="EMBL" id="QEWR01000002">
    <property type="protein sequence ID" value="PWD84621.1"/>
    <property type="molecule type" value="Genomic_DNA"/>
</dbReference>
<feature type="transmembrane region" description="Helical" evidence="1">
    <location>
        <begin position="39"/>
        <end position="56"/>
    </location>
</feature>
<reference evidence="2 3" key="1">
    <citation type="journal article" date="2018" name="Genome Announc.">
        <title>Ignatzschineria cameli sp. nov., isolated from necrotic foot tissue of dromedaries (Camelus dromedarius) and associated maggots (Wohlfahrtia species) in Dubai.</title>
        <authorList>
            <person name="Tsang C.C."/>
            <person name="Tang J.Y."/>
            <person name="Fong J.Y."/>
            <person name="Kinne J."/>
            <person name="Lee H.H."/>
            <person name="Joseph M."/>
            <person name="Jose S."/>
            <person name="Schuster R.K."/>
            <person name="Tang Y."/>
            <person name="Sivakumar S."/>
            <person name="Chen J.H."/>
            <person name="Teng J.L."/>
            <person name="Lau S.K."/>
            <person name="Wernery U."/>
            <person name="Woo P.C."/>
        </authorList>
    </citation>
    <scope>NUCLEOTIDE SEQUENCE [LARGE SCALE GENOMIC DNA]</scope>
    <source>
        <strain evidence="2 3">KCTC 22643</strain>
    </source>
</reference>
<gene>
    <name evidence="2" type="ORF">DC082_03560</name>
</gene>
<feature type="transmembrane region" description="Helical" evidence="1">
    <location>
        <begin position="292"/>
        <end position="314"/>
    </location>
</feature>
<feature type="transmembrane region" description="Helical" evidence="1">
    <location>
        <begin position="221"/>
        <end position="239"/>
    </location>
</feature>
<accession>A0A2U2AN32</accession>
<keyword evidence="3" id="KW-1185">Reference proteome</keyword>
<keyword evidence="1" id="KW-1133">Transmembrane helix</keyword>
<feature type="transmembrane region" description="Helical" evidence="1">
    <location>
        <begin position="375"/>
        <end position="400"/>
    </location>
</feature>
<feature type="transmembrane region" description="Helical" evidence="1">
    <location>
        <begin position="320"/>
        <end position="342"/>
    </location>
</feature>
<dbReference type="AlphaFoldDB" id="A0A2U2AN32"/>
<keyword evidence="1" id="KW-0812">Transmembrane</keyword>
<evidence type="ECO:0000256" key="1">
    <source>
        <dbReference type="SAM" id="Phobius"/>
    </source>
</evidence>
<proteinExistence type="predicted"/>
<name>A0A2U2AN32_9GAMM</name>